<sequence>MADDAKRPVAEAAMLIRRPVAEVFEAFVDPAITSRFWFTRGSGRLEPGARIRWDWDMYGVGDEVVVKAVEPPRRLLIDWNYNGTLTPVEWTFEPRGDGATKVTVVNSGFGGDFAACAQDALDSTGGFALVLAGAKAWLEHGLELGLIEGRHSDSLVEGWSR</sequence>
<accession>A0A2D2ATV1</accession>
<dbReference type="InterPro" id="IPR013538">
    <property type="entry name" value="ASHA1/2-like_C"/>
</dbReference>
<dbReference type="Proteomes" id="UP000228945">
    <property type="component" value="Chromosome"/>
</dbReference>
<organism evidence="3 4">
    <name type="scientific">Caulobacter mirabilis</name>
    <dbReference type="NCBI Taxonomy" id="69666"/>
    <lineage>
        <taxon>Bacteria</taxon>
        <taxon>Pseudomonadati</taxon>
        <taxon>Pseudomonadota</taxon>
        <taxon>Alphaproteobacteria</taxon>
        <taxon>Caulobacterales</taxon>
        <taxon>Caulobacteraceae</taxon>
        <taxon>Caulobacter</taxon>
    </lineage>
</organism>
<proteinExistence type="inferred from homology"/>
<dbReference type="KEGG" id="cmb:CSW64_02695"/>
<dbReference type="InterPro" id="IPR023393">
    <property type="entry name" value="START-like_dom_sf"/>
</dbReference>
<protein>
    <submittedName>
        <fullName evidence="3">Polyketide cyclase</fullName>
    </submittedName>
</protein>
<gene>
    <name evidence="3" type="ORF">CSW64_02695</name>
</gene>
<dbReference type="SUPFAM" id="SSF55961">
    <property type="entry name" value="Bet v1-like"/>
    <property type="match status" value="1"/>
</dbReference>
<evidence type="ECO:0000259" key="2">
    <source>
        <dbReference type="Pfam" id="PF08327"/>
    </source>
</evidence>
<name>A0A2D2ATV1_9CAUL</name>
<dbReference type="CDD" id="cd08901">
    <property type="entry name" value="SRPBCC_CalC_Aha1-like_8"/>
    <property type="match status" value="1"/>
</dbReference>
<evidence type="ECO:0000313" key="4">
    <source>
        <dbReference type="Proteomes" id="UP000228945"/>
    </source>
</evidence>
<dbReference type="Pfam" id="PF08327">
    <property type="entry name" value="AHSA1"/>
    <property type="match status" value="1"/>
</dbReference>
<dbReference type="EMBL" id="CP024201">
    <property type="protein sequence ID" value="ATQ41397.1"/>
    <property type="molecule type" value="Genomic_DNA"/>
</dbReference>
<reference evidence="3 4" key="1">
    <citation type="submission" date="2017-10" db="EMBL/GenBank/DDBJ databases">
        <title>Genome sequence of Caulobacter mirabilis FWC38.</title>
        <authorList>
            <person name="Fiebig A."/>
            <person name="Crosson S."/>
        </authorList>
    </citation>
    <scope>NUCLEOTIDE SEQUENCE [LARGE SCALE GENOMIC DNA]</scope>
    <source>
        <strain evidence="3 4">FWC 38</strain>
    </source>
</reference>
<dbReference type="RefSeq" id="WP_099620653.1">
    <property type="nucleotide sequence ID" value="NZ_CP024201.1"/>
</dbReference>
<dbReference type="AlphaFoldDB" id="A0A2D2ATV1"/>
<dbReference type="OrthoDB" id="9806378at2"/>
<keyword evidence="4" id="KW-1185">Reference proteome</keyword>
<comment type="similarity">
    <text evidence="1">Belongs to the AHA1 family.</text>
</comment>
<evidence type="ECO:0000256" key="1">
    <source>
        <dbReference type="ARBA" id="ARBA00006817"/>
    </source>
</evidence>
<feature type="domain" description="Activator of Hsp90 ATPase homologue 1/2-like C-terminal" evidence="2">
    <location>
        <begin position="19"/>
        <end position="110"/>
    </location>
</feature>
<dbReference type="Gene3D" id="3.30.530.20">
    <property type="match status" value="1"/>
</dbReference>
<evidence type="ECO:0000313" key="3">
    <source>
        <dbReference type="EMBL" id="ATQ41397.1"/>
    </source>
</evidence>